<reference evidence="8 9" key="1">
    <citation type="submission" date="2014-06" db="EMBL/GenBank/DDBJ databases">
        <title>Functional and comparative genomic analyses of the Drosophila gut microbiota identify candidate symbiosis factors.</title>
        <authorList>
            <person name="Newell P.D."/>
            <person name="Chaston J.M."/>
            <person name="Douglas A.E."/>
        </authorList>
    </citation>
    <scope>NUCLEOTIDE SEQUENCE [LARGE SCALE GENOMIC DNA]</scope>
    <source>
        <strain evidence="8 9">DmCS_002</strain>
    </source>
</reference>
<keyword evidence="4 6" id="KW-0378">Hydrolase</keyword>
<dbReference type="NCBIfam" id="NF002381">
    <property type="entry name" value="PRK01388.1"/>
    <property type="match status" value="1"/>
</dbReference>
<accession>A0A0C1PRB2</accession>
<evidence type="ECO:0000256" key="2">
    <source>
        <dbReference type="ARBA" id="ARBA00010206"/>
    </source>
</evidence>
<dbReference type="Proteomes" id="UP000031397">
    <property type="component" value="Unassembled WGS sequence"/>
</dbReference>
<comment type="catalytic activity">
    <reaction evidence="5 6">
        <text>L-arginine + H2O = L-citrulline + NH4(+)</text>
        <dbReference type="Rhea" id="RHEA:19597"/>
        <dbReference type="ChEBI" id="CHEBI:15377"/>
        <dbReference type="ChEBI" id="CHEBI:28938"/>
        <dbReference type="ChEBI" id="CHEBI:32682"/>
        <dbReference type="ChEBI" id="CHEBI:57743"/>
        <dbReference type="EC" id="3.5.3.6"/>
    </reaction>
</comment>
<dbReference type="OrthoDB" id="9807502at2"/>
<dbReference type="PIRSF" id="PIRSF006356">
    <property type="entry name" value="Arg_deiminase"/>
    <property type="match status" value="1"/>
</dbReference>
<evidence type="ECO:0000256" key="5">
    <source>
        <dbReference type="ARBA" id="ARBA00049429"/>
    </source>
</evidence>
<dbReference type="Pfam" id="PF02274">
    <property type="entry name" value="ADI"/>
    <property type="match status" value="1"/>
</dbReference>
<keyword evidence="6" id="KW-0963">Cytoplasm</keyword>
<comment type="similarity">
    <text evidence="2 6">Belongs to the arginine deiminase family.</text>
</comment>
<evidence type="ECO:0000313" key="9">
    <source>
        <dbReference type="Proteomes" id="UP000031397"/>
    </source>
</evidence>
<dbReference type="EMBL" id="JOJZ01000009">
    <property type="protein sequence ID" value="KID42421.1"/>
    <property type="molecule type" value="Genomic_DNA"/>
</dbReference>
<dbReference type="PRINTS" id="PR01466">
    <property type="entry name" value="ARGDEIMINASE"/>
</dbReference>
<dbReference type="AlphaFoldDB" id="A0A0C1PRB2"/>
<evidence type="ECO:0000313" key="8">
    <source>
        <dbReference type="EMBL" id="KID42421.1"/>
    </source>
</evidence>
<dbReference type="EC" id="3.5.3.6" evidence="6"/>
<dbReference type="GO" id="GO:0016990">
    <property type="term" value="F:arginine deiminase activity"/>
    <property type="evidence" value="ECO:0007669"/>
    <property type="project" value="UniProtKB-UniRule"/>
</dbReference>
<protein>
    <recommendedName>
        <fullName evidence="6">Arginine deiminase</fullName>
        <shortName evidence="6">ADI</shortName>
        <ecNumber evidence="6">3.5.3.6</ecNumber>
    </recommendedName>
    <alternativeName>
        <fullName evidence="6">Arginine dihydrolase</fullName>
        <shortName evidence="6">AD</shortName>
    </alternativeName>
</protein>
<evidence type="ECO:0000256" key="7">
    <source>
        <dbReference type="PIRSR" id="PIRSR006356-1"/>
    </source>
</evidence>
<evidence type="ECO:0000256" key="3">
    <source>
        <dbReference type="ARBA" id="ARBA00022503"/>
    </source>
</evidence>
<dbReference type="Gene3D" id="3.75.10.10">
    <property type="entry name" value="L-arginine/glycine Amidinotransferase, Chain A"/>
    <property type="match status" value="1"/>
</dbReference>
<dbReference type="UniPathway" id="UPA00254">
    <property type="reaction ID" value="UER00364"/>
</dbReference>
<comment type="pathway">
    <text evidence="1 6">Amino-acid degradation; L-arginine degradation via ADI pathway; carbamoyl phosphate from L-arginine: step 1/2.</text>
</comment>
<name>A0A0C1PRB2_9LACO</name>
<dbReference type="GO" id="GO:0005737">
    <property type="term" value="C:cytoplasm"/>
    <property type="evidence" value="ECO:0007669"/>
    <property type="project" value="UniProtKB-SubCell"/>
</dbReference>
<dbReference type="RefSeq" id="WP_039143535.1">
    <property type="nucleotide sequence ID" value="NZ_JOJZ01000009.1"/>
</dbReference>
<organism evidence="8 9">
    <name type="scientific">Fructilactobacillus fructivorans</name>
    <dbReference type="NCBI Taxonomy" id="1614"/>
    <lineage>
        <taxon>Bacteria</taxon>
        <taxon>Bacillati</taxon>
        <taxon>Bacillota</taxon>
        <taxon>Bacilli</taxon>
        <taxon>Lactobacillales</taxon>
        <taxon>Lactobacillaceae</taxon>
        <taxon>Fructilactobacillus</taxon>
    </lineage>
</organism>
<dbReference type="HAMAP" id="MF_00242">
    <property type="entry name" value="Arg_deiminase"/>
    <property type="match status" value="1"/>
</dbReference>
<feature type="active site" description="Amidino-cysteine intermediate" evidence="6 7">
    <location>
        <position position="398"/>
    </location>
</feature>
<evidence type="ECO:0000256" key="4">
    <source>
        <dbReference type="ARBA" id="ARBA00022801"/>
    </source>
</evidence>
<dbReference type="PANTHER" id="PTHR47271">
    <property type="entry name" value="ARGININE DEIMINASE"/>
    <property type="match status" value="1"/>
</dbReference>
<dbReference type="InterPro" id="IPR003876">
    <property type="entry name" value="Arg_deiminase"/>
</dbReference>
<evidence type="ECO:0000256" key="1">
    <source>
        <dbReference type="ARBA" id="ARBA00005213"/>
    </source>
</evidence>
<comment type="caution">
    <text evidence="8">The sequence shown here is derived from an EMBL/GenBank/DDBJ whole genome shotgun (WGS) entry which is preliminary data.</text>
</comment>
<proteinExistence type="inferred from homology"/>
<comment type="subcellular location">
    <subcellularLocation>
        <location evidence="6">Cytoplasm</location>
    </subcellularLocation>
</comment>
<keyword evidence="9" id="KW-1185">Reference proteome</keyword>
<dbReference type="PANTHER" id="PTHR47271:SF2">
    <property type="entry name" value="ARGININE DEIMINASE"/>
    <property type="match status" value="1"/>
</dbReference>
<dbReference type="PATRIC" id="fig|1614.7.peg.340"/>
<dbReference type="Gene3D" id="1.10.3930.10">
    <property type="entry name" value="Arginine deiminase"/>
    <property type="match status" value="1"/>
</dbReference>
<dbReference type="GO" id="GO:0019546">
    <property type="term" value="P:L-arginine deiminase pathway"/>
    <property type="evidence" value="ECO:0007669"/>
    <property type="project" value="TreeGrafter"/>
</dbReference>
<keyword evidence="3 6" id="KW-0056">Arginine metabolism</keyword>
<evidence type="ECO:0000256" key="6">
    <source>
        <dbReference type="HAMAP-Rule" id="MF_00242"/>
    </source>
</evidence>
<gene>
    <name evidence="6" type="primary">arcA</name>
    <name evidence="8" type="ORF">LfDm3_0350</name>
</gene>
<dbReference type="SUPFAM" id="SSF55909">
    <property type="entry name" value="Pentein"/>
    <property type="match status" value="1"/>
</dbReference>
<sequence length="411" mass="46792">MKSAIEVNSEIGRLKSVLMHRPGKEIENVIPDTMKQMLFDDIPFQKIADKEHDYFTNLLRNHGVEVVYIEDLLEDILQKDDVRDDFESTYLNEHYYQGSSAEDIKQYFETLSIHDLVSTIYAGLRREKIHFTHPSLHDVAGTNAFDPFLLDPLPNAYFTRDPQASMGSGLTINHMTFEARRPESLITEYVMKYHPRFAGKINVWLDRYNDARIEGGDELVLNDHVVAIGCSQRTSTRSIEKLAHKLFEDPNSHFDTIVAVQIPHNHAMMHLDTVFTMVNYDQFTVYPGIMNGGKMNINILHPGKDNTINLEHRTSLPDTLKEVLGLSEIDLMETGNGDPVAAPREQWNDGSNNLAIAPGEVVTYDRNTVTIDLMRKHGITVHEIYSSELSRGRGGARCMSQPIIREPIEKN</sequence>
<dbReference type="GeneID" id="74913037"/>